<proteinExistence type="predicted"/>
<reference evidence="3" key="1">
    <citation type="submission" date="2015-02" db="EMBL/GenBank/DDBJ databases">
        <title>Genome sequencing for Strongylocentrotus purpuratus.</title>
        <authorList>
            <person name="Murali S."/>
            <person name="Liu Y."/>
            <person name="Vee V."/>
            <person name="English A."/>
            <person name="Wang M."/>
            <person name="Skinner E."/>
            <person name="Han Y."/>
            <person name="Muzny D.M."/>
            <person name="Worley K.C."/>
            <person name="Gibbs R.A."/>
        </authorList>
    </citation>
    <scope>NUCLEOTIDE SEQUENCE</scope>
</reference>
<feature type="region of interest" description="Disordered" evidence="1">
    <location>
        <begin position="112"/>
        <end position="140"/>
    </location>
</feature>
<protein>
    <submittedName>
        <fullName evidence="2">Uncharacterized protein</fullName>
    </submittedName>
</protein>
<dbReference type="GO" id="GO:0003700">
    <property type="term" value="F:DNA-binding transcription factor activity"/>
    <property type="evidence" value="ECO:0007669"/>
    <property type="project" value="InterPro"/>
</dbReference>
<name>A0A7M7P6D5_STRPU</name>
<dbReference type="Proteomes" id="UP000007110">
    <property type="component" value="Unassembled WGS sequence"/>
</dbReference>
<dbReference type="OMA" id="NIYECEY"/>
<dbReference type="AlphaFoldDB" id="A0A7M7P6D5"/>
<organism evidence="2 3">
    <name type="scientific">Strongylocentrotus purpuratus</name>
    <name type="common">Purple sea urchin</name>
    <dbReference type="NCBI Taxonomy" id="7668"/>
    <lineage>
        <taxon>Eukaryota</taxon>
        <taxon>Metazoa</taxon>
        <taxon>Echinodermata</taxon>
        <taxon>Eleutherozoa</taxon>
        <taxon>Echinozoa</taxon>
        <taxon>Echinoidea</taxon>
        <taxon>Euechinoidea</taxon>
        <taxon>Echinacea</taxon>
        <taxon>Camarodonta</taxon>
        <taxon>Echinidea</taxon>
        <taxon>Strongylocentrotidae</taxon>
        <taxon>Strongylocentrotus</taxon>
    </lineage>
</organism>
<accession>A0A7M7P6D5</accession>
<dbReference type="EnsemblMetazoa" id="XM_030991114">
    <property type="protein sequence ID" value="XP_030846974"/>
    <property type="gene ID" value="LOC115926419"/>
</dbReference>
<dbReference type="PANTHER" id="PTHR47456">
    <property type="entry name" value="PHD-TYPE DOMAIN-CONTAINING PROTEIN"/>
    <property type="match status" value="1"/>
</dbReference>
<reference evidence="2" key="2">
    <citation type="submission" date="2021-01" db="UniProtKB">
        <authorList>
            <consortium name="EnsemblMetazoa"/>
        </authorList>
    </citation>
    <scope>IDENTIFICATION</scope>
</reference>
<dbReference type="KEGG" id="spu:115926419"/>
<evidence type="ECO:0000313" key="2">
    <source>
        <dbReference type="EnsemblMetazoa" id="XP_030846974"/>
    </source>
</evidence>
<dbReference type="InterPro" id="IPR029309">
    <property type="entry name" value="CaRF"/>
</dbReference>
<evidence type="ECO:0000256" key="1">
    <source>
        <dbReference type="SAM" id="MobiDB-lite"/>
    </source>
</evidence>
<feature type="region of interest" description="Disordered" evidence="1">
    <location>
        <begin position="252"/>
        <end position="275"/>
    </location>
</feature>
<sequence>MSSADKESPSYPQFDTELTPSYGYVGTWEDAKAMKEFFELQKALRFPALRTSTSFGKTDILKGKRKKYKWAEADEYVAGGAIPYDGVPFIILDKNIYECEYGVDHKLKRKSLRGNRHNQENDAEGNTQKKQAAEIEKRKKRNCPAKIRMKEIMKFPDFQIDPDTRYNRNKGAENLNAAIAQGAVRGERRIYIYFPPDSEHRGHELRSQVCATKQHVDGRVLCLIDHLVEEGVTLAEEISQQISLCVQDAAATSQPGKDGADGHTKLSCPEEADIR</sequence>
<dbReference type="RefSeq" id="XP_030846974.1">
    <property type="nucleotide sequence ID" value="XM_030991114.1"/>
</dbReference>
<dbReference type="OrthoDB" id="8907856at2759"/>
<evidence type="ECO:0000313" key="3">
    <source>
        <dbReference type="Proteomes" id="UP000007110"/>
    </source>
</evidence>
<keyword evidence="3" id="KW-1185">Reference proteome</keyword>
<dbReference type="Pfam" id="PF15299">
    <property type="entry name" value="ALS2CR8"/>
    <property type="match status" value="1"/>
</dbReference>
<dbReference type="GeneID" id="115926419"/>
<dbReference type="InParanoid" id="A0A7M7P6D5"/>
<dbReference type="PANTHER" id="PTHR47456:SF1">
    <property type="entry name" value="PHD-TYPE DOMAIN-CONTAINING PROTEIN"/>
    <property type="match status" value="1"/>
</dbReference>